<proteinExistence type="predicted"/>
<comment type="caution">
    <text evidence="4">The sequence shown here is derived from an EMBL/GenBank/DDBJ whole genome shotgun (WGS) entry which is preliminary data.</text>
</comment>
<dbReference type="PANTHER" id="PTHR11364:SF27">
    <property type="entry name" value="SULFURTRANSFERASE"/>
    <property type="match status" value="1"/>
</dbReference>
<sequence>MYSTLINADQLKADFDAASWVVFDTRAYLTDFAKGRALYEAGHIPNAHFLDMESVLSGEKSAQVGRHPLPDEQAFISTMAAFGVAPGVQVVVYDDMAGAMAARLWWMLRMAGHEAVAVLNGGLPSWQAEVGELSTEILEPSAATAALAWDARQYLSTAQVLAQLDQLQLVDARSQERFAGDAEPIDPVAGHIPGAVNRPFQANLTEAGLFKTPEVLRREWLALIDATVPVTHMCGSGVTACHNLLAMHHAGLTNTNVYVGSWSEWVRDADRPIALGAE</sequence>
<organism evidence="4 5">
    <name type="scientific">Neptunomonas marina</name>
    <dbReference type="NCBI Taxonomy" id="1815562"/>
    <lineage>
        <taxon>Bacteria</taxon>
        <taxon>Pseudomonadati</taxon>
        <taxon>Pseudomonadota</taxon>
        <taxon>Gammaproteobacteria</taxon>
        <taxon>Oceanospirillales</taxon>
        <taxon>Oceanospirillaceae</taxon>
        <taxon>Neptunomonas</taxon>
    </lineage>
</organism>
<dbReference type="Gene3D" id="3.40.250.10">
    <property type="entry name" value="Rhodanese-like domain"/>
    <property type="match status" value="2"/>
</dbReference>
<evidence type="ECO:0000259" key="3">
    <source>
        <dbReference type="PROSITE" id="PS50206"/>
    </source>
</evidence>
<gene>
    <name evidence="4" type="ORF">EOE65_15300</name>
</gene>
<dbReference type="PANTHER" id="PTHR11364">
    <property type="entry name" value="THIOSULFATE SULFERTANSFERASE"/>
    <property type="match status" value="1"/>
</dbReference>
<dbReference type="Pfam" id="PF00581">
    <property type="entry name" value="Rhodanese"/>
    <property type="match status" value="2"/>
</dbReference>
<dbReference type="SMART" id="SM00450">
    <property type="entry name" value="RHOD"/>
    <property type="match status" value="2"/>
</dbReference>
<dbReference type="Proteomes" id="UP000282818">
    <property type="component" value="Unassembled WGS sequence"/>
</dbReference>
<keyword evidence="2" id="KW-0677">Repeat</keyword>
<feature type="domain" description="Rhodanese" evidence="3">
    <location>
        <begin position="163"/>
        <end position="274"/>
    </location>
</feature>
<dbReference type="AlphaFoldDB" id="A0A437Q4U2"/>
<protein>
    <submittedName>
        <fullName evidence="4">Sulfurtransferase</fullName>
    </submittedName>
</protein>
<keyword evidence="1 4" id="KW-0808">Transferase</keyword>
<feature type="domain" description="Rhodanese" evidence="3">
    <location>
        <begin position="16"/>
        <end position="135"/>
    </location>
</feature>
<name>A0A437Q4U2_9GAMM</name>
<dbReference type="InterPro" id="IPR001763">
    <property type="entry name" value="Rhodanese-like_dom"/>
</dbReference>
<dbReference type="SUPFAM" id="SSF52821">
    <property type="entry name" value="Rhodanese/Cell cycle control phosphatase"/>
    <property type="match status" value="2"/>
</dbReference>
<dbReference type="PROSITE" id="PS50206">
    <property type="entry name" value="RHODANESE_3"/>
    <property type="match status" value="2"/>
</dbReference>
<evidence type="ECO:0000256" key="2">
    <source>
        <dbReference type="ARBA" id="ARBA00022737"/>
    </source>
</evidence>
<evidence type="ECO:0000313" key="4">
    <source>
        <dbReference type="EMBL" id="RVU29536.1"/>
    </source>
</evidence>
<dbReference type="CDD" id="cd01448">
    <property type="entry name" value="TST_Repeat_1"/>
    <property type="match status" value="1"/>
</dbReference>
<evidence type="ECO:0000256" key="1">
    <source>
        <dbReference type="ARBA" id="ARBA00022679"/>
    </source>
</evidence>
<accession>A0A437Q4U2</accession>
<dbReference type="EMBL" id="SACQ01000008">
    <property type="protein sequence ID" value="RVU29536.1"/>
    <property type="molecule type" value="Genomic_DNA"/>
</dbReference>
<reference evidence="4 5" key="1">
    <citation type="submission" date="2019-01" db="EMBL/GenBank/DDBJ databases">
        <authorList>
            <person name="Chen W.-M."/>
        </authorList>
    </citation>
    <scope>NUCLEOTIDE SEQUENCE [LARGE SCALE GENOMIC DNA]</scope>
    <source>
        <strain evidence="4 5">HPM-16</strain>
    </source>
</reference>
<dbReference type="RefSeq" id="WP_127695308.1">
    <property type="nucleotide sequence ID" value="NZ_SACQ01000008.1"/>
</dbReference>
<dbReference type="InterPro" id="IPR036873">
    <property type="entry name" value="Rhodanese-like_dom_sf"/>
</dbReference>
<dbReference type="InterPro" id="IPR045078">
    <property type="entry name" value="TST/MPST-like"/>
</dbReference>
<dbReference type="GO" id="GO:0004792">
    <property type="term" value="F:thiosulfate-cyanide sulfurtransferase activity"/>
    <property type="evidence" value="ECO:0007669"/>
    <property type="project" value="TreeGrafter"/>
</dbReference>
<dbReference type="CDD" id="cd01449">
    <property type="entry name" value="TST_Repeat_2"/>
    <property type="match status" value="1"/>
</dbReference>
<evidence type="ECO:0000313" key="5">
    <source>
        <dbReference type="Proteomes" id="UP000282818"/>
    </source>
</evidence>
<keyword evidence="5" id="KW-1185">Reference proteome</keyword>